<keyword evidence="1" id="KW-0812">Transmembrane</keyword>
<keyword evidence="1" id="KW-1133">Transmembrane helix</keyword>
<feature type="transmembrane region" description="Helical" evidence="1">
    <location>
        <begin position="299"/>
        <end position="317"/>
    </location>
</feature>
<feature type="transmembrane region" description="Helical" evidence="1">
    <location>
        <begin position="101"/>
        <end position="121"/>
    </location>
</feature>
<reference evidence="2 3" key="1">
    <citation type="submission" date="2024-08" db="EMBL/GenBank/DDBJ databases">
        <authorList>
            <person name="Lu H."/>
        </authorList>
    </citation>
    <scope>NUCLEOTIDE SEQUENCE [LARGE SCALE GENOMIC DNA]</scope>
    <source>
        <strain evidence="2 3">DXS20W</strain>
    </source>
</reference>
<feature type="transmembrane region" description="Helical" evidence="1">
    <location>
        <begin position="154"/>
        <end position="171"/>
    </location>
</feature>
<evidence type="ECO:0000313" key="2">
    <source>
        <dbReference type="EMBL" id="MFG6462398.1"/>
    </source>
</evidence>
<sequence>MRHGRHPHGRWLAPLALAVPVLLVAGIAGGLLRAGVPLPAAGGAWLGGAVQAHAFLMISAVLATIIAVERAVAVRHPLCFAGPLASAGAGLAQLGGAADVAAWLAVAASLAFVAVNAVIVARQRAAHTALLVLGGLCWAAGSLLHALGASAATVVPWWFAFLVLTIAAERLEMTRLMRRRPGASWALYAILAALLLGAAVSGLLFGVALAALAAWLLAFDIARRTVRAHGLSRYMAVCLLLGYGWLAVAGLAWAATALGWPLRDAALHGLGLGFVIGMVFGHAPVILPAIARVKLRFGWAWYLPLALLHGSLAVRLFGGAGLLAAGAAGNALAIAGFAATVVAAALAFRHSPSRQGLHGTDPS</sequence>
<feature type="transmembrane region" description="Helical" evidence="1">
    <location>
        <begin position="44"/>
        <end position="66"/>
    </location>
</feature>
<feature type="transmembrane region" description="Helical" evidence="1">
    <location>
        <begin position="323"/>
        <end position="348"/>
    </location>
</feature>
<gene>
    <name evidence="2" type="ORF">ACG04Q_12530</name>
</gene>
<dbReference type="EMBL" id="JBIGHX010000003">
    <property type="protein sequence ID" value="MFG6462398.1"/>
    <property type="molecule type" value="Genomic_DNA"/>
</dbReference>
<feature type="transmembrane region" description="Helical" evidence="1">
    <location>
        <begin position="128"/>
        <end position="148"/>
    </location>
</feature>
<keyword evidence="3" id="KW-1185">Reference proteome</keyword>
<comment type="caution">
    <text evidence="2">The sequence shown here is derived from an EMBL/GenBank/DDBJ whole genome shotgun (WGS) entry which is preliminary data.</text>
</comment>
<evidence type="ECO:0000313" key="3">
    <source>
        <dbReference type="Proteomes" id="UP001606302"/>
    </source>
</evidence>
<accession>A0ABW7GKE7</accession>
<protein>
    <recommendedName>
        <fullName evidence="4">NnrS family protein</fullName>
    </recommendedName>
</protein>
<evidence type="ECO:0000256" key="1">
    <source>
        <dbReference type="SAM" id="Phobius"/>
    </source>
</evidence>
<proteinExistence type="predicted"/>
<keyword evidence="1" id="KW-0472">Membrane</keyword>
<organism evidence="2 3">
    <name type="scientific">Pelomonas lactea</name>
    <dbReference type="NCBI Taxonomy" id="3299030"/>
    <lineage>
        <taxon>Bacteria</taxon>
        <taxon>Pseudomonadati</taxon>
        <taxon>Pseudomonadota</taxon>
        <taxon>Betaproteobacteria</taxon>
        <taxon>Burkholderiales</taxon>
        <taxon>Sphaerotilaceae</taxon>
        <taxon>Roseateles</taxon>
    </lineage>
</organism>
<feature type="transmembrane region" description="Helical" evidence="1">
    <location>
        <begin position="183"/>
        <end position="199"/>
    </location>
</feature>
<feature type="transmembrane region" description="Helical" evidence="1">
    <location>
        <begin position="234"/>
        <end position="260"/>
    </location>
</feature>
<dbReference type="Proteomes" id="UP001606302">
    <property type="component" value="Unassembled WGS sequence"/>
</dbReference>
<feature type="transmembrane region" description="Helical" evidence="1">
    <location>
        <begin position="266"/>
        <end position="287"/>
    </location>
</feature>
<feature type="transmembrane region" description="Helical" evidence="1">
    <location>
        <begin position="78"/>
        <end position="95"/>
    </location>
</feature>
<evidence type="ECO:0008006" key="4">
    <source>
        <dbReference type="Google" id="ProtNLM"/>
    </source>
</evidence>
<name>A0ABW7GKE7_9BURK</name>
<dbReference type="RefSeq" id="WP_394511257.1">
    <property type="nucleotide sequence ID" value="NZ_JBIGHX010000003.1"/>
</dbReference>
<feature type="transmembrane region" description="Helical" evidence="1">
    <location>
        <begin position="12"/>
        <end position="32"/>
    </location>
</feature>